<evidence type="ECO:0008006" key="3">
    <source>
        <dbReference type="Google" id="ProtNLM"/>
    </source>
</evidence>
<organism evidence="1 2">
    <name type="scientific">Saccharopolyspora rosea</name>
    <dbReference type="NCBI Taxonomy" id="524884"/>
    <lineage>
        <taxon>Bacteria</taxon>
        <taxon>Bacillati</taxon>
        <taxon>Actinomycetota</taxon>
        <taxon>Actinomycetes</taxon>
        <taxon>Pseudonocardiales</taxon>
        <taxon>Pseudonocardiaceae</taxon>
        <taxon>Saccharopolyspora</taxon>
    </lineage>
</organism>
<comment type="caution">
    <text evidence="1">The sequence shown here is derived from an EMBL/GenBank/DDBJ whole genome shotgun (WGS) entry which is preliminary data.</text>
</comment>
<name>A0ABW3FYB6_9PSEU</name>
<proteinExistence type="predicted"/>
<evidence type="ECO:0000313" key="2">
    <source>
        <dbReference type="Proteomes" id="UP001597018"/>
    </source>
</evidence>
<dbReference type="Proteomes" id="UP001597018">
    <property type="component" value="Unassembled WGS sequence"/>
</dbReference>
<reference evidence="2" key="1">
    <citation type="journal article" date="2019" name="Int. J. Syst. Evol. Microbiol.">
        <title>The Global Catalogue of Microorganisms (GCM) 10K type strain sequencing project: providing services to taxonomists for standard genome sequencing and annotation.</title>
        <authorList>
            <consortium name="The Broad Institute Genomics Platform"/>
            <consortium name="The Broad Institute Genome Sequencing Center for Infectious Disease"/>
            <person name="Wu L."/>
            <person name="Ma J."/>
        </authorList>
    </citation>
    <scope>NUCLEOTIDE SEQUENCE [LARGE SCALE GENOMIC DNA]</scope>
    <source>
        <strain evidence="2">CCUG 56401</strain>
    </source>
</reference>
<dbReference type="EMBL" id="JBHTIW010000016">
    <property type="protein sequence ID" value="MFD0921905.1"/>
    <property type="molecule type" value="Genomic_DNA"/>
</dbReference>
<accession>A0ABW3FYB6</accession>
<dbReference type="RefSeq" id="WP_345601810.1">
    <property type="nucleotide sequence ID" value="NZ_BAABLT010000051.1"/>
</dbReference>
<sequence length="128" mass="13786">MTKANFQLSGPDVEVTYDGATGTLFVRGQNFWSLEDGATFDADRITRADLDGDGQMLQVVLLVSSRAGVRTTLSVLLPQVNEDRADAESDVTGAAVLIDDYHNLVGGPPAVPQQYDIRPLRGKLRIGP</sequence>
<gene>
    <name evidence="1" type="ORF">ACFQ16_19350</name>
</gene>
<evidence type="ECO:0000313" key="1">
    <source>
        <dbReference type="EMBL" id="MFD0921905.1"/>
    </source>
</evidence>
<keyword evidence="2" id="KW-1185">Reference proteome</keyword>
<protein>
    <recommendedName>
        <fullName evidence="3">VCBS repeat-containing protein</fullName>
    </recommendedName>
</protein>